<dbReference type="InterPro" id="IPR001647">
    <property type="entry name" value="HTH_TetR"/>
</dbReference>
<dbReference type="PROSITE" id="PS50977">
    <property type="entry name" value="HTH_TETR_2"/>
    <property type="match status" value="1"/>
</dbReference>
<dbReference type="OrthoDB" id="4331447at2"/>
<evidence type="ECO:0000256" key="1">
    <source>
        <dbReference type="ARBA" id="ARBA00023125"/>
    </source>
</evidence>
<dbReference type="PANTHER" id="PTHR43479:SF11">
    <property type="entry name" value="ACREF_ENVCD OPERON REPRESSOR-RELATED"/>
    <property type="match status" value="1"/>
</dbReference>
<evidence type="ECO:0000259" key="4">
    <source>
        <dbReference type="PROSITE" id="PS50977"/>
    </source>
</evidence>
<dbReference type="RefSeq" id="WP_064935153.1">
    <property type="nucleotide sequence ID" value="NZ_LZSO01000035.1"/>
</dbReference>
<evidence type="ECO:0000313" key="5">
    <source>
        <dbReference type="EMBL" id="OBB26124.1"/>
    </source>
</evidence>
<dbReference type="Pfam" id="PF00440">
    <property type="entry name" value="TetR_N"/>
    <property type="match status" value="1"/>
</dbReference>
<dbReference type="GO" id="GO:0003677">
    <property type="term" value="F:DNA binding"/>
    <property type="evidence" value="ECO:0007669"/>
    <property type="project" value="UniProtKB-UniRule"/>
</dbReference>
<dbReference type="Gene3D" id="1.10.357.10">
    <property type="entry name" value="Tetracycline Repressor, domain 2"/>
    <property type="match status" value="1"/>
</dbReference>
<evidence type="ECO:0000313" key="6">
    <source>
        <dbReference type="Proteomes" id="UP000093902"/>
    </source>
</evidence>
<proteinExistence type="predicted"/>
<organism evidence="5 6">
    <name type="scientific">Mycolicibacterium peregrinum</name>
    <name type="common">Mycobacterium peregrinum</name>
    <dbReference type="NCBI Taxonomy" id="43304"/>
    <lineage>
        <taxon>Bacteria</taxon>
        <taxon>Bacillati</taxon>
        <taxon>Actinomycetota</taxon>
        <taxon>Actinomycetes</taxon>
        <taxon>Mycobacteriales</taxon>
        <taxon>Mycobacteriaceae</taxon>
        <taxon>Mycolicibacterium</taxon>
    </lineage>
</organism>
<dbReference type="InterPro" id="IPR009057">
    <property type="entry name" value="Homeodomain-like_sf"/>
</dbReference>
<dbReference type="STRING" id="43304.GCA_001403655_00633"/>
<keyword evidence="1 2" id="KW-0238">DNA-binding</keyword>
<gene>
    <name evidence="5" type="ORF">A5792_27605</name>
</gene>
<feature type="domain" description="HTH tetR-type" evidence="4">
    <location>
        <begin position="36"/>
        <end position="96"/>
    </location>
</feature>
<name>A0A1A0QX72_MYCPR</name>
<evidence type="ECO:0000256" key="2">
    <source>
        <dbReference type="PROSITE-ProRule" id="PRU00335"/>
    </source>
</evidence>
<protein>
    <submittedName>
        <fullName evidence="5">TetR family transcriptional regulator</fullName>
    </submittedName>
</protein>
<feature type="region of interest" description="Disordered" evidence="3">
    <location>
        <begin position="1"/>
        <end position="23"/>
    </location>
</feature>
<dbReference type="PANTHER" id="PTHR43479">
    <property type="entry name" value="ACREF/ENVCD OPERON REPRESSOR-RELATED"/>
    <property type="match status" value="1"/>
</dbReference>
<reference evidence="6" key="1">
    <citation type="submission" date="2016-06" db="EMBL/GenBank/DDBJ databases">
        <authorList>
            <person name="Sutton G."/>
            <person name="Brinkac L."/>
            <person name="Sanka R."/>
            <person name="Adams M."/>
            <person name="Lau E."/>
            <person name="Mehaffy C."/>
            <person name="Tameris M."/>
            <person name="Hatherill M."/>
            <person name="Hanekom W."/>
            <person name="Mahomed H."/>
            <person name="Mcshane H."/>
        </authorList>
    </citation>
    <scope>NUCLEOTIDE SEQUENCE [LARGE SCALE GENOMIC DNA]</scope>
    <source>
        <strain evidence="6">852002-51209_SCH5440388</strain>
    </source>
</reference>
<dbReference type="EMBL" id="LZSO01000035">
    <property type="protein sequence ID" value="OBB26124.1"/>
    <property type="molecule type" value="Genomic_DNA"/>
</dbReference>
<accession>A0A1A0QX72</accession>
<dbReference type="AlphaFoldDB" id="A0A1A0QX72"/>
<dbReference type="InterPro" id="IPR050624">
    <property type="entry name" value="HTH-type_Tx_Regulator"/>
</dbReference>
<evidence type="ECO:0000256" key="3">
    <source>
        <dbReference type="SAM" id="MobiDB-lite"/>
    </source>
</evidence>
<sequence length="237" mass="26181">MGRPPVAPDAHETPEPTAKPRGQRTIRGLDAEQRRAHRREQLLTAAFELIARDGYPNTSIEQICQAAYVGNKAFYEVFDSKEDCYLALLTQIAARIEKQAVAALADAPDDPDETVHRLLSAFAHALVDDPRVAVVAFGECAGISPRVERARRENRRWTAAFLEELWRQREFPCLPENGAVDYHSLAVSTVGGLFESVADWLHQRETTSDSPPTIDTLIGTMTTFVSVVRAGIAATAR</sequence>
<feature type="DNA-binding region" description="H-T-H motif" evidence="2">
    <location>
        <begin position="59"/>
        <end position="78"/>
    </location>
</feature>
<dbReference type="SUPFAM" id="SSF46689">
    <property type="entry name" value="Homeodomain-like"/>
    <property type="match status" value="1"/>
</dbReference>
<comment type="caution">
    <text evidence="5">The sequence shown here is derived from an EMBL/GenBank/DDBJ whole genome shotgun (WGS) entry which is preliminary data.</text>
</comment>
<dbReference type="Proteomes" id="UP000093902">
    <property type="component" value="Unassembled WGS sequence"/>
</dbReference>